<comment type="function">
    <text evidence="11">Catalyzes the ATP-dependent amination of UTP to CTP with either L-glutamine or ammonia as the source of nitrogen. Regulates intracellular CTP levels through interactions with the four ribonucleotide triphosphates.</text>
</comment>
<dbReference type="Pfam" id="PF06418">
    <property type="entry name" value="CTP_synth_N"/>
    <property type="match status" value="1"/>
</dbReference>
<reference evidence="15" key="1">
    <citation type="submission" date="2020-05" db="EMBL/GenBank/DDBJ databases">
        <title>Frigoriglobus tundricola gen. nov., sp. nov., a psychrotolerant cellulolytic planctomycete of the family Gemmataceae with two divergent copies of 16S rRNA gene.</title>
        <authorList>
            <person name="Kulichevskaya I.S."/>
            <person name="Ivanova A.A."/>
            <person name="Naumoff D.G."/>
            <person name="Beletsky A.V."/>
            <person name="Rijpstra W.I.C."/>
            <person name="Sinninghe Damste J.S."/>
            <person name="Mardanov A.V."/>
            <person name="Ravin N.V."/>
            <person name="Dedysh S.N."/>
        </authorList>
    </citation>
    <scope>NUCLEOTIDE SEQUENCE [LARGE SCALE GENOMIC DNA]</scope>
    <source>
        <strain evidence="15">PL17</strain>
    </source>
</reference>
<dbReference type="Pfam" id="PF00117">
    <property type="entry name" value="GATase"/>
    <property type="match status" value="1"/>
</dbReference>
<evidence type="ECO:0000256" key="10">
    <source>
        <dbReference type="ARBA" id="ARBA00047781"/>
    </source>
</evidence>
<evidence type="ECO:0000313" key="14">
    <source>
        <dbReference type="EMBL" id="QJX00240.1"/>
    </source>
</evidence>
<organism evidence="14 15">
    <name type="scientific">Frigoriglobus tundricola</name>
    <dbReference type="NCBI Taxonomy" id="2774151"/>
    <lineage>
        <taxon>Bacteria</taxon>
        <taxon>Pseudomonadati</taxon>
        <taxon>Planctomycetota</taxon>
        <taxon>Planctomycetia</taxon>
        <taxon>Gemmatales</taxon>
        <taxon>Gemmataceae</taxon>
        <taxon>Frigoriglobus</taxon>
    </lineage>
</organism>
<feature type="active site" description="Nucleophile; for glutamine hydrolysis" evidence="11">
    <location>
        <position position="382"/>
    </location>
</feature>
<feature type="domain" description="CTP synthase N-terminal" evidence="13">
    <location>
        <begin position="3"/>
        <end position="267"/>
    </location>
</feature>
<comment type="caution">
    <text evidence="11">Lacks conserved residue(s) required for the propagation of feature annotation.</text>
</comment>
<feature type="active site" evidence="11">
    <location>
        <position position="508"/>
    </location>
</feature>
<dbReference type="RefSeq" id="WP_171475037.1">
    <property type="nucleotide sequence ID" value="NZ_CP053452.2"/>
</dbReference>
<comment type="subunit">
    <text evidence="11">Homotetramer.</text>
</comment>
<sequence>MTKHIFVTGGVVSSLGKGLTSASIGMLLENRGLRVRLQKLDPYLNVDPGTMSPYQHGEVYVLDDGTETDLDLGHYERFTHAVLNKDCNYTTGKIYLSVIEKERRGDYRGKTVQVIPHVTDEIKSCIKKMVAPDVDVVITEIGGTVGDIEGMPYFEAIRQFALDVGRKNCMFIHLTLVPYLKAAGELKTKPTQRSVRDLREIGIQPDVLICRTEREIPKDECEKIALFCNVERNAVIEERDKEFSIYEVPLSLADNKLDALIVDRLALTQVRPLDMTHWRAMLDRMRAPAHEVTIAFVGKYVKHRDAYKSVYESLDHAGIAHQTKVRVVRIESDKLAAEGAAQALANVDGLLVPGGFDKRGIEGKIDAIRFARETGLPFFGICLGLQCATIEFARNVAGLDGANSTEFDKDTPHPVVCLLEEQQAVTDLGGTQRLGAYPCHLKAGTKARLAYGVDVVSERHRHRYEVNNHYRDRLAARGMVFSGTSPDGGLVEAIELAGHPWFVAVQSHPEFLSKPTRPHPLFRDFIGASLERRLAKKSDARERVVIASGS</sequence>
<feature type="binding site" evidence="11">
    <location>
        <begin position="147"/>
        <end position="149"/>
    </location>
    <ligand>
        <name>CTP</name>
        <dbReference type="ChEBI" id="CHEBI:37563"/>
        <note>allosteric inhibitor</note>
    </ligand>
</feature>
<comment type="catalytic activity">
    <reaction evidence="11">
        <text>L-glutamine + H2O = L-glutamate + NH4(+)</text>
        <dbReference type="Rhea" id="RHEA:15889"/>
        <dbReference type="ChEBI" id="CHEBI:15377"/>
        <dbReference type="ChEBI" id="CHEBI:28938"/>
        <dbReference type="ChEBI" id="CHEBI:29985"/>
        <dbReference type="ChEBI" id="CHEBI:58359"/>
    </reaction>
</comment>
<dbReference type="AlphaFoldDB" id="A0A6M5Z1K5"/>
<feature type="binding site" evidence="11">
    <location>
        <position position="13"/>
    </location>
    <ligand>
        <name>UTP</name>
        <dbReference type="ChEBI" id="CHEBI:46398"/>
    </ligand>
</feature>
<comment type="catalytic activity">
    <reaction evidence="10 11">
        <text>UTP + L-glutamine + ATP + H2O = CTP + L-glutamate + ADP + phosphate + 2 H(+)</text>
        <dbReference type="Rhea" id="RHEA:26426"/>
        <dbReference type="ChEBI" id="CHEBI:15377"/>
        <dbReference type="ChEBI" id="CHEBI:15378"/>
        <dbReference type="ChEBI" id="CHEBI:29985"/>
        <dbReference type="ChEBI" id="CHEBI:30616"/>
        <dbReference type="ChEBI" id="CHEBI:37563"/>
        <dbReference type="ChEBI" id="CHEBI:43474"/>
        <dbReference type="ChEBI" id="CHEBI:46398"/>
        <dbReference type="ChEBI" id="CHEBI:58359"/>
        <dbReference type="ChEBI" id="CHEBI:456216"/>
        <dbReference type="EC" id="6.3.4.2"/>
    </reaction>
</comment>
<dbReference type="GO" id="GO:0005829">
    <property type="term" value="C:cytosol"/>
    <property type="evidence" value="ECO:0007669"/>
    <property type="project" value="TreeGrafter"/>
</dbReference>
<dbReference type="PANTHER" id="PTHR11550">
    <property type="entry name" value="CTP SYNTHASE"/>
    <property type="match status" value="1"/>
</dbReference>
<dbReference type="UniPathway" id="UPA00159">
    <property type="reaction ID" value="UER00277"/>
</dbReference>
<dbReference type="SUPFAM" id="SSF52540">
    <property type="entry name" value="P-loop containing nucleoside triphosphate hydrolases"/>
    <property type="match status" value="1"/>
</dbReference>
<dbReference type="EMBL" id="CP053452">
    <property type="protein sequence ID" value="QJX00240.1"/>
    <property type="molecule type" value="Genomic_DNA"/>
</dbReference>
<dbReference type="CDD" id="cd03113">
    <property type="entry name" value="CTPS_N"/>
    <property type="match status" value="1"/>
</dbReference>
<evidence type="ECO:0000256" key="4">
    <source>
        <dbReference type="ARBA" id="ARBA00022723"/>
    </source>
</evidence>
<keyword evidence="5 11" id="KW-0547">Nucleotide-binding</keyword>
<dbReference type="GO" id="GO:0097268">
    <property type="term" value="C:cytoophidium"/>
    <property type="evidence" value="ECO:0007669"/>
    <property type="project" value="UniProtKB-ARBA"/>
</dbReference>
<dbReference type="EC" id="6.3.4.2" evidence="11"/>
<dbReference type="FunFam" id="3.40.50.300:FF:000009">
    <property type="entry name" value="CTP synthase"/>
    <property type="match status" value="1"/>
</dbReference>
<keyword evidence="7 11" id="KW-0460">Magnesium</keyword>
<feature type="binding site" evidence="11">
    <location>
        <begin position="14"/>
        <end position="19"/>
    </location>
    <ligand>
        <name>ATP</name>
        <dbReference type="ChEBI" id="CHEBI:30616"/>
    </ligand>
</feature>
<feature type="region of interest" description="Amidoligase domain" evidence="11">
    <location>
        <begin position="1"/>
        <end position="267"/>
    </location>
</feature>
<feature type="binding site" evidence="11">
    <location>
        <position position="54"/>
    </location>
    <ligand>
        <name>L-glutamine</name>
        <dbReference type="ChEBI" id="CHEBI:58359"/>
    </ligand>
</feature>
<accession>A0A6M5Z1K5</accession>
<dbReference type="GO" id="GO:0042802">
    <property type="term" value="F:identical protein binding"/>
    <property type="evidence" value="ECO:0007669"/>
    <property type="project" value="TreeGrafter"/>
</dbReference>
<feature type="binding site" evidence="11">
    <location>
        <position position="140"/>
    </location>
    <ligand>
        <name>Mg(2+)</name>
        <dbReference type="ChEBI" id="CHEBI:18420"/>
    </ligand>
</feature>
<dbReference type="InterPro" id="IPR017456">
    <property type="entry name" value="CTP_synthase_N"/>
</dbReference>
<keyword evidence="9 11" id="KW-0665">Pyrimidine biosynthesis</keyword>
<evidence type="ECO:0000256" key="1">
    <source>
        <dbReference type="ARBA" id="ARBA00005171"/>
    </source>
</evidence>
<evidence type="ECO:0000259" key="13">
    <source>
        <dbReference type="Pfam" id="PF06418"/>
    </source>
</evidence>
<dbReference type="InterPro" id="IPR027417">
    <property type="entry name" value="P-loop_NTPase"/>
</dbReference>
<dbReference type="InterPro" id="IPR017926">
    <property type="entry name" value="GATASE"/>
</dbReference>
<dbReference type="Gene3D" id="3.40.50.880">
    <property type="match status" value="1"/>
</dbReference>
<feature type="binding site" evidence="11">
    <location>
        <position position="13"/>
    </location>
    <ligand>
        <name>CTP</name>
        <dbReference type="ChEBI" id="CHEBI:37563"/>
        <note>allosteric inhibitor</note>
    </ligand>
</feature>
<dbReference type="GO" id="GO:0003883">
    <property type="term" value="F:CTP synthase activity"/>
    <property type="evidence" value="ECO:0007669"/>
    <property type="project" value="UniProtKB-UniRule"/>
</dbReference>
<dbReference type="PANTHER" id="PTHR11550:SF0">
    <property type="entry name" value="CTP SYNTHASE-RELATED"/>
    <property type="match status" value="1"/>
</dbReference>
<comment type="pathway">
    <text evidence="1 11">Pyrimidine metabolism; CTP biosynthesis via de novo pathway; CTP from UDP: step 2/2.</text>
</comment>
<keyword evidence="15" id="KW-1185">Reference proteome</keyword>
<dbReference type="CDD" id="cd01746">
    <property type="entry name" value="GATase1_CTP_Synthase"/>
    <property type="match status" value="1"/>
</dbReference>
<dbReference type="HAMAP" id="MF_01227">
    <property type="entry name" value="PyrG"/>
    <property type="match status" value="1"/>
</dbReference>
<evidence type="ECO:0000256" key="6">
    <source>
        <dbReference type="ARBA" id="ARBA00022840"/>
    </source>
</evidence>
<dbReference type="PROSITE" id="PS51273">
    <property type="entry name" value="GATASE_TYPE_1"/>
    <property type="match status" value="1"/>
</dbReference>
<protein>
    <recommendedName>
        <fullName evidence="11">CTP synthase</fullName>
        <ecNumber evidence="11">6.3.4.2</ecNumber>
    </recommendedName>
    <alternativeName>
        <fullName evidence="11">Cytidine 5'-triphosphate synthase</fullName>
    </alternativeName>
    <alternativeName>
        <fullName evidence="11">Cytidine triphosphate synthetase</fullName>
        <shortName evidence="11">CTP synthetase</shortName>
        <shortName evidence="11">CTPS</shortName>
    </alternativeName>
    <alternativeName>
        <fullName evidence="11">UTP--ammonia ligase</fullName>
    </alternativeName>
</protein>
<dbReference type="InterPro" id="IPR033828">
    <property type="entry name" value="GATase1_CTP_Synthase"/>
</dbReference>
<dbReference type="InterPro" id="IPR004468">
    <property type="entry name" value="CTP_synthase"/>
</dbReference>
<feature type="binding site" evidence="11">
    <location>
        <begin position="187"/>
        <end position="192"/>
    </location>
    <ligand>
        <name>UTP</name>
        <dbReference type="ChEBI" id="CHEBI:46398"/>
    </ligand>
</feature>
<comment type="activity regulation">
    <text evidence="11">Allosterically activated by GTP, when glutamine is the substrate; GTP has no effect on the reaction when ammonia is the substrate. The allosteric effector GTP functions by stabilizing the protein conformation that binds the tetrahedral intermediate(s) formed during glutamine hydrolysis. Inhibited by the product CTP, via allosteric rather than competitive inhibition.</text>
</comment>
<dbReference type="Gene3D" id="3.40.50.300">
    <property type="entry name" value="P-loop containing nucleotide triphosphate hydrolases"/>
    <property type="match status" value="1"/>
</dbReference>
<feature type="binding site" evidence="11">
    <location>
        <position position="406"/>
    </location>
    <ligand>
        <name>L-glutamine</name>
        <dbReference type="ChEBI" id="CHEBI:58359"/>
    </ligand>
</feature>
<dbReference type="NCBIfam" id="NF003792">
    <property type="entry name" value="PRK05380.1"/>
    <property type="match status" value="1"/>
</dbReference>
<keyword evidence="4 11" id="KW-0479">Metal-binding</keyword>
<dbReference type="InterPro" id="IPR029062">
    <property type="entry name" value="Class_I_gatase-like"/>
</dbReference>
<name>A0A6M5Z1K5_9BACT</name>
<dbReference type="GO" id="GO:0019856">
    <property type="term" value="P:pyrimidine nucleobase biosynthetic process"/>
    <property type="evidence" value="ECO:0007669"/>
    <property type="project" value="TreeGrafter"/>
</dbReference>
<dbReference type="KEGG" id="ftj:FTUN_7864"/>
<feature type="binding site" evidence="11">
    <location>
        <position position="355"/>
    </location>
    <ligand>
        <name>L-glutamine</name>
        <dbReference type="ChEBI" id="CHEBI:58359"/>
    </ligand>
</feature>
<dbReference type="FunFam" id="3.40.50.880:FF:000002">
    <property type="entry name" value="CTP synthase"/>
    <property type="match status" value="1"/>
</dbReference>
<dbReference type="GO" id="GO:0044210">
    <property type="term" value="P:'de novo' CTP biosynthetic process"/>
    <property type="evidence" value="ECO:0007669"/>
    <property type="project" value="UniProtKB-UniRule"/>
</dbReference>
<feature type="binding site" evidence="11">
    <location>
        <position position="463"/>
    </location>
    <ligand>
        <name>L-glutamine</name>
        <dbReference type="ChEBI" id="CHEBI:58359"/>
    </ligand>
</feature>
<evidence type="ECO:0000313" key="15">
    <source>
        <dbReference type="Proteomes" id="UP000503447"/>
    </source>
</evidence>
<feature type="active site" evidence="11">
    <location>
        <position position="510"/>
    </location>
</feature>
<keyword evidence="3 11" id="KW-0436">Ligase</keyword>
<feature type="binding site" evidence="11">
    <location>
        <begin position="187"/>
        <end position="192"/>
    </location>
    <ligand>
        <name>CTP</name>
        <dbReference type="ChEBI" id="CHEBI:37563"/>
        <note>allosteric inhibitor</note>
    </ligand>
</feature>
<feature type="binding site" evidence="11">
    <location>
        <position position="71"/>
    </location>
    <ligand>
        <name>Mg(2+)</name>
        <dbReference type="ChEBI" id="CHEBI:18420"/>
    </ligand>
</feature>
<feature type="binding site" evidence="11">
    <location>
        <position position="223"/>
    </location>
    <ligand>
        <name>CTP</name>
        <dbReference type="ChEBI" id="CHEBI:37563"/>
        <note>allosteric inhibitor</note>
    </ligand>
</feature>
<comment type="miscellaneous">
    <text evidence="11">CTPSs have evolved a hybrid strategy for distinguishing between UTP and CTP. The overlapping regions of the product feedback inhibitory and substrate sites recognize a common feature in both compounds, the triphosphate moiety. To differentiate isosteric substrate and product pyrimidine rings, an additional pocket far from the expected kinase/ligase catalytic site, specifically recognizes the cytosine and ribose portions of the product inhibitor.</text>
</comment>
<feature type="binding site" evidence="11">
    <location>
        <position position="223"/>
    </location>
    <ligand>
        <name>UTP</name>
        <dbReference type="ChEBI" id="CHEBI:46398"/>
    </ligand>
</feature>
<evidence type="ECO:0000256" key="7">
    <source>
        <dbReference type="ARBA" id="ARBA00022842"/>
    </source>
</evidence>
<dbReference type="SUPFAM" id="SSF52317">
    <property type="entry name" value="Class I glutamine amidotransferase-like"/>
    <property type="match status" value="1"/>
</dbReference>
<feature type="binding site" evidence="11">
    <location>
        <begin position="383"/>
        <end position="386"/>
    </location>
    <ligand>
        <name>L-glutamine</name>
        <dbReference type="ChEBI" id="CHEBI:58359"/>
    </ligand>
</feature>
<comment type="catalytic activity">
    <reaction evidence="11">
        <text>UTP + NH4(+) + ATP = CTP + ADP + phosphate + 2 H(+)</text>
        <dbReference type="Rhea" id="RHEA:16597"/>
        <dbReference type="ChEBI" id="CHEBI:15378"/>
        <dbReference type="ChEBI" id="CHEBI:28938"/>
        <dbReference type="ChEBI" id="CHEBI:30616"/>
        <dbReference type="ChEBI" id="CHEBI:37563"/>
        <dbReference type="ChEBI" id="CHEBI:43474"/>
        <dbReference type="ChEBI" id="CHEBI:46398"/>
        <dbReference type="ChEBI" id="CHEBI:456216"/>
    </reaction>
</comment>
<feature type="domain" description="Glutamine amidotransferase" evidence="12">
    <location>
        <begin position="305"/>
        <end position="526"/>
    </location>
</feature>
<evidence type="ECO:0000256" key="3">
    <source>
        <dbReference type="ARBA" id="ARBA00022598"/>
    </source>
</evidence>
<proteinExistence type="inferred from homology"/>
<evidence type="ECO:0000256" key="2">
    <source>
        <dbReference type="ARBA" id="ARBA00007533"/>
    </source>
</evidence>
<evidence type="ECO:0000256" key="5">
    <source>
        <dbReference type="ARBA" id="ARBA00022741"/>
    </source>
</evidence>
<evidence type="ECO:0000256" key="8">
    <source>
        <dbReference type="ARBA" id="ARBA00022962"/>
    </source>
</evidence>
<dbReference type="GO" id="GO:0046872">
    <property type="term" value="F:metal ion binding"/>
    <property type="evidence" value="ECO:0007669"/>
    <property type="project" value="UniProtKB-KW"/>
</dbReference>
<evidence type="ECO:0000259" key="12">
    <source>
        <dbReference type="Pfam" id="PF00117"/>
    </source>
</evidence>
<gene>
    <name evidence="11" type="primary">pyrG</name>
    <name evidence="14" type="ORF">FTUN_7864</name>
</gene>
<comment type="similarity">
    <text evidence="2 11">Belongs to the CTP synthase family.</text>
</comment>
<feature type="binding site" evidence="11">
    <location>
        <position position="71"/>
    </location>
    <ligand>
        <name>ATP</name>
        <dbReference type="ChEBI" id="CHEBI:30616"/>
    </ligand>
</feature>
<keyword evidence="6 11" id="KW-0067">ATP-binding</keyword>
<evidence type="ECO:0000256" key="9">
    <source>
        <dbReference type="ARBA" id="ARBA00022975"/>
    </source>
</evidence>
<dbReference type="GO" id="GO:0005524">
    <property type="term" value="F:ATP binding"/>
    <property type="evidence" value="ECO:0007669"/>
    <property type="project" value="UniProtKB-KW"/>
</dbReference>
<dbReference type="NCBIfam" id="TIGR00337">
    <property type="entry name" value="PyrG"/>
    <property type="match status" value="1"/>
</dbReference>
<evidence type="ECO:0000256" key="11">
    <source>
        <dbReference type="HAMAP-Rule" id="MF_01227"/>
    </source>
</evidence>
<keyword evidence="8 11" id="KW-0315">Glutamine amidotransferase</keyword>
<dbReference type="Proteomes" id="UP000503447">
    <property type="component" value="Chromosome"/>
</dbReference>